<name>A0ABS5ATH1_9STRE</name>
<dbReference type="Proteomes" id="UP001519349">
    <property type="component" value="Unassembled WGS sequence"/>
</dbReference>
<evidence type="ECO:0000256" key="1">
    <source>
        <dbReference type="SAM" id="MobiDB-lite"/>
    </source>
</evidence>
<dbReference type="Gene3D" id="3.40.50.300">
    <property type="entry name" value="P-loop containing nucleotide triphosphate hydrolases"/>
    <property type="match status" value="2"/>
</dbReference>
<organism evidence="3 4">
    <name type="scientific">Streptococcus panodentis</name>
    <dbReference type="NCBI Taxonomy" id="1581472"/>
    <lineage>
        <taxon>Bacteria</taxon>
        <taxon>Bacillati</taxon>
        <taxon>Bacillota</taxon>
        <taxon>Bacilli</taxon>
        <taxon>Lactobacillales</taxon>
        <taxon>Streptococcaceae</taxon>
        <taxon>Streptococcus</taxon>
    </lineage>
</organism>
<feature type="region of interest" description="Disordered" evidence="1">
    <location>
        <begin position="298"/>
        <end position="344"/>
    </location>
</feature>
<feature type="domain" description="Helicase HerA central" evidence="2">
    <location>
        <begin position="617"/>
        <end position="849"/>
    </location>
</feature>
<dbReference type="Pfam" id="PF01935">
    <property type="entry name" value="DUF87"/>
    <property type="match status" value="1"/>
</dbReference>
<keyword evidence="4" id="KW-1185">Reference proteome</keyword>
<protein>
    <submittedName>
        <fullName evidence="3">ATP-binding protein</fullName>
    </submittedName>
</protein>
<dbReference type="EMBL" id="QFAY01000001">
    <property type="protein sequence ID" value="MBP2619877.1"/>
    <property type="molecule type" value="Genomic_DNA"/>
</dbReference>
<keyword evidence="3" id="KW-0547">Nucleotide-binding</keyword>
<accession>A0ABS5ATH1</accession>
<gene>
    <name evidence="3" type="ORF">DHL47_00715</name>
</gene>
<comment type="caution">
    <text evidence="3">The sequence shown here is derived from an EMBL/GenBank/DDBJ whole genome shotgun (WGS) entry which is preliminary data.</text>
</comment>
<sequence>MGIKKLINRAGAKAADKIAKLSALSPEQLKAVEEQKEKYLADQPDISDEELTSRLLASCGVEIFNSYLEQIKELYIPLENAAEFDDVFNPSYNIRYFNITKWVTDKKENSLEKLVNVYEVLSNEHCNIGLVFHRTENDTQVYLAVINTQNATDNVNIENYRKRLLEAIKGNFPGSTVRDEIGRGRIPALNNHKPYSVATVSNLPAAKSEKFISQTIEKLIDGIVPENPSQDYTLILLASPIQDIENRKLRLSELYSALAPFERWQTNYTFTSSDSTTSMATFGVNVGASAGIQHGHNQAVNQSSGTTESSGDSTTDSTGQTDGTNSSHTSGESKGSSDTVGGGANYSENAGVTLGAPNVASVNVGASVGAHAEYSHSWNRGTSVSDTIGKSTAKTVGKALTKTASKAISETLGKTVGASRAVNFGSNIGANFARASNVTATVGKNEGITQNFMNHTIHHALSVLDEQMKRFEKGTALGMWEFAAYVVSEDQNIANNVAHTYLALTQGEESYMSRSSVNLWRGDMGESSSNAREIVSYLRDLRHPLFGLNPNILLNDSSYCVYPALVTPTVPLSGQELAYSLNFPQKSIPGLPILECTEFGRNIVSYDLNETQDEKLHLGHIFHMNHEENISVDLSQNSLTSHAFITGSTGSGKSNTIYQLLNEARENEVKFLVVEPAKGEYKHVFGNDEDVSVYGTNPSLTPLLQLNPFSFSKEIHLLEHLDRLIEIFNVCWPMYAAMPAVLKKAVEKSYEDCGWDLIASTNPYGNLYPNFQDVADNIKEIIDSSEYDNENKGAYKGALLTRIESLTNGINGLIFSQKELSNQELFDSNVIIDLSRVGSTETKSLIMGILVLKLQEYRMTQAEMNTELRHLTVLEEAHNLLKRTSTEQSSESGNLLGKSVEMLANSIAEMRTYGEGFIIADQAPGLLDLSVIRNTNTKIIMRLPDLSDRELVGRAANLNDDQILELAKLPKGVAAVYQNEWIQPVLCKVEKVDSLGIFSRNQTKYFQNESLNTNEITRVLVDWILNKWILRIESTECFAVIKKQLLHSNLKSRLKYLFLHYNSSLDNNDTILGELLYELLAAKQAIENSKDLDDVFKWSESVVNNLEPSIKGYNSEQINLILLLIINEQSRRDKEYENIFKKFVESYKVEGGVF</sequence>
<dbReference type="SUPFAM" id="SSF52540">
    <property type="entry name" value="P-loop containing nucleoside triphosphate hydrolases"/>
    <property type="match status" value="1"/>
</dbReference>
<dbReference type="InterPro" id="IPR002789">
    <property type="entry name" value="HerA_central"/>
</dbReference>
<dbReference type="GO" id="GO:0005524">
    <property type="term" value="F:ATP binding"/>
    <property type="evidence" value="ECO:0007669"/>
    <property type="project" value="UniProtKB-KW"/>
</dbReference>
<dbReference type="RefSeq" id="WP_209550538.1">
    <property type="nucleotide sequence ID" value="NZ_QFAY01000001.1"/>
</dbReference>
<keyword evidence="3" id="KW-0067">ATP-binding</keyword>
<dbReference type="InterPro" id="IPR027417">
    <property type="entry name" value="P-loop_NTPase"/>
</dbReference>
<evidence type="ECO:0000259" key="2">
    <source>
        <dbReference type="Pfam" id="PF01935"/>
    </source>
</evidence>
<dbReference type="PANTHER" id="PTHR42957:SF1">
    <property type="entry name" value="HELICASE MJ1565-RELATED"/>
    <property type="match status" value="1"/>
</dbReference>
<reference evidence="3 4" key="1">
    <citation type="submission" date="2018-05" db="EMBL/GenBank/DDBJ databases">
        <title>Draft genome sequence of Streptococcus panodentis CCUG 70867T.</title>
        <authorList>
            <person name="Salva-Serra F."/>
            <person name="Mendez V."/>
            <person name="Jaen-Luchoro D."/>
            <person name="Gonzales-Siles L."/>
            <person name="Karlsson R."/>
            <person name="Engstrom-Jakobsson H."/>
            <person name="Busquets A."/>
            <person name="Gomila M."/>
            <person name="Pineiro-Iglesias B."/>
            <person name="Bennasar-Figueras A."/>
            <person name="Seeger M."/>
            <person name="Moore E."/>
        </authorList>
    </citation>
    <scope>NUCLEOTIDE SEQUENCE [LARGE SCALE GENOMIC DNA]</scope>
    <source>
        <strain evidence="3 4">CCUG 70867</strain>
    </source>
</reference>
<evidence type="ECO:0000313" key="3">
    <source>
        <dbReference type="EMBL" id="MBP2619877.1"/>
    </source>
</evidence>
<feature type="compositionally biased region" description="Low complexity" evidence="1">
    <location>
        <begin position="303"/>
        <end position="337"/>
    </location>
</feature>
<dbReference type="PANTHER" id="PTHR42957">
    <property type="entry name" value="HELICASE MJ1565-RELATED"/>
    <property type="match status" value="1"/>
</dbReference>
<proteinExistence type="predicted"/>
<evidence type="ECO:0000313" key="4">
    <source>
        <dbReference type="Proteomes" id="UP001519349"/>
    </source>
</evidence>
<dbReference type="InterPro" id="IPR008571">
    <property type="entry name" value="HerA-like"/>
</dbReference>